<comment type="subcellular location">
    <subcellularLocation>
        <location evidence="1">Cell membrane</location>
        <topology evidence="1">Multi-pass membrane protein</topology>
    </subcellularLocation>
</comment>
<reference evidence="9 10" key="1">
    <citation type="journal article" date="2011" name="EMBO J.">
        <title>Structural diversity of bacterial flagellar motors.</title>
        <authorList>
            <person name="Chen S."/>
            <person name="Beeby M."/>
            <person name="Murphy G.E."/>
            <person name="Leadbetter J.R."/>
            <person name="Hendrixson D.R."/>
            <person name="Briegel A."/>
            <person name="Li Z."/>
            <person name="Shi J."/>
            <person name="Tocheva E.I."/>
            <person name="Muller A."/>
            <person name="Dobro M.J."/>
            <person name="Jensen G.J."/>
        </authorList>
    </citation>
    <scope>NUCLEOTIDE SEQUENCE [LARGE SCALE GENOMIC DNA]</scope>
    <source>
        <strain evidence="9 10">DSM 6540</strain>
    </source>
</reference>
<sequence length="459" mass="48881">MFGLLIAGAVVAICGYLIVNRYKAQAVLICGGFVMMAVAVIFDFGPILPAKASTGFAWFDLFKFVDDLASKRTAELGLMIMVCAGFAKYMDKIGASKALVHVAVKPLKLLKSPYMVLCGGFLIGQVLHPFIPSASGFGLLLMVTMFPIYISLGVDRTTATAVIATNGCLDLGPASGNSILAAKYAGMTPVDYFVNYQLPQAIVISLAMTATHYFVARHFARKQEDQLPPPAAERDENVAAKAAGETLPPWYYAILPAVPLIMVLLFGYFKFKGIKMDINVALFIGIFVAMVVEYVRSLDLRKIFSSMQTFFDGMGVQFATVVTLIIAGETFAKGLQSVGAIDTLINYAQTAGFGKDGMILVMSVIIMITSLIMGSGNAPFFAFSAFAPDVAKKVGAEAVNILLPMQLTASVTRAVSPIAAVVVAVAGVAGVSPFEVVKRTAAPLAVGLIVVQIMTYIMF</sequence>
<keyword evidence="3" id="KW-0813">Transport</keyword>
<feature type="transmembrane region" description="Helical" evidence="8">
    <location>
        <begin position="315"/>
        <end position="332"/>
    </location>
</feature>
<dbReference type="PANTHER" id="PTHR42002">
    <property type="entry name" value="ANAEROBIC C4-DICARBOXYLATE TRANSPORTER DCUC-RELATED"/>
    <property type="match status" value="1"/>
</dbReference>
<feature type="transmembrane region" description="Helical" evidence="8">
    <location>
        <begin position="201"/>
        <end position="220"/>
    </location>
</feature>
<evidence type="ECO:0000313" key="9">
    <source>
        <dbReference type="EMBL" id="EGO65098.1"/>
    </source>
</evidence>
<dbReference type="InterPro" id="IPR018385">
    <property type="entry name" value="C4_dicarb_anaerob_car-like"/>
</dbReference>
<evidence type="ECO:0000256" key="5">
    <source>
        <dbReference type="ARBA" id="ARBA00022692"/>
    </source>
</evidence>
<dbReference type="STRING" id="1009370.ALO_04593"/>
<protein>
    <recommendedName>
        <fullName evidence="11">C4-dicarboxylate ABC transporter</fullName>
    </recommendedName>
</protein>
<dbReference type="GO" id="GO:0015556">
    <property type="term" value="F:C4-dicarboxylate transmembrane transporter activity"/>
    <property type="evidence" value="ECO:0007669"/>
    <property type="project" value="InterPro"/>
</dbReference>
<feature type="transmembrane region" description="Helical" evidence="8">
    <location>
        <begin position="250"/>
        <end position="269"/>
    </location>
</feature>
<keyword evidence="5 8" id="KW-0812">Transmembrane</keyword>
<dbReference type="PANTHER" id="PTHR42002:SF2">
    <property type="entry name" value="ANAEROBIC C4-DICARBOXYLATE TRANSPORTER DCUC-RELATED"/>
    <property type="match status" value="1"/>
</dbReference>
<gene>
    <name evidence="9" type="ORF">ALO_04593</name>
</gene>
<dbReference type="RefSeq" id="WP_004093235.1">
    <property type="nucleotide sequence ID" value="NZ_AFGF01000034.1"/>
</dbReference>
<dbReference type="OrthoDB" id="1674075at2"/>
<keyword evidence="6 8" id="KW-1133">Transmembrane helix</keyword>
<dbReference type="Pfam" id="PF03606">
    <property type="entry name" value="DcuC"/>
    <property type="match status" value="1"/>
</dbReference>
<feature type="transmembrane region" description="Helical" evidence="8">
    <location>
        <begin position="137"/>
        <end position="154"/>
    </location>
</feature>
<evidence type="ECO:0000313" key="10">
    <source>
        <dbReference type="Proteomes" id="UP000003240"/>
    </source>
</evidence>
<evidence type="ECO:0008006" key="11">
    <source>
        <dbReference type="Google" id="ProtNLM"/>
    </source>
</evidence>
<evidence type="ECO:0000256" key="4">
    <source>
        <dbReference type="ARBA" id="ARBA00022475"/>
    </source>
</evidence>
<comment type="similarity">
    <text evidence="2">Belongs to the DcuC/DcuD transporter (TC 2.A.61) family.</text>
</comment>
<evidence type="ECO:0000256" key="7">
    <source>
        <dbReference type="ARBA" id="ARBA00023136"/>
    </source>
</evidence>
<dbReference type="AlphaFoldDB" id="F7NFT7"/>
<feature type="transmembrane region" description="Helical" evidence="8">
    <location>
        <begin position="24"/>
        <end position="44"/>
    </location>
</feature>
<keyword evidence="7 8" id="KW-0472">Membrane</keyword>
<dbReference type="GO" id="GO:0005886">
    <property type="term" value="C:plasma membrane"/>
    <property type="evidence" value="ECO:0007669"/>
    <property type="project" value="UniProtKB-SubCell"/>
</dbReference>
<keyword evidence="10" id="KW-1185">Reference proteome</keyword>
<dbReference type="InterPro" id="IPR004669">
    <property type="entry name" value="C4_dicarb_anaerob_car"/>
</dbReference>
<evidence type="ECO:0000256" key="1">
    <source>
        <dbReference type="ARBA" id="ARBA00004651"/>
    </source>
</evidence>
<feature type="transmembrane region" description="Helical" evidence="8">
    <location>
        <begin position="353"/>
        <end position="373"/>
    </location>
</feature>
<organism evidence="9 10">
    <name type="scientific">Acetonema longum DSM 6540</name>
    <dbReference type="NCBI Taxonomy" id="1009370"/>
    <lineage>
        <taxon>Bacteria</taxon>
        <taxon>Bacillati</taxon>
        <taxon>Bacillota</taxon>
        <taxon>Negativicutes</taxon>
        <taxon>Acetonemataceae</taxon>
        <taxon>Acetonema</taxon>
    </lineage>
</organism>
<evidence type="ECO:0000256" key="6">
    <source>
        <dbReference type="ARBA" id="ARBA00022989"/>
    </source>
</evidence>
<evidence type="ECO:0000256" key="3">
    <source>
        <dbReference type="ARBA" id="ARBA00022448"/>
    </source>
</evidence>
<dbReference type="EMBL" id="AFGF01000034">
    <property type="protein sequence ID" value="EGO65098.1"/>
    <property type="molecule type" value="Genomic_DNA"/>
</dbReference>
<keyword evidence="4" id="KW-1003">Cell membrane</keyword>
<evidence type="ECO:0000256" key="2">
    <source>
        <dbReference type="ARBA" id="ARBA00005275"/>
    </source>
</evidence>
<name>F7NFT7_9FIRM</name>
<proteinExistence type="inferred from homology"/>
<dbReference type="Proteomes" id="UP000003240">
    <property type="component" value="Unassembled WGS sequence"/>
</dbReference>
<dbReference type="eggNOG" id="COG3069">
    <property type="taxonomic scope" value="Bacteria"/>
</dbReference>
<comment type="caution">
    <text evidence="9">The sequence shown here is derived from an EMBL/GenBank/DDBJ whole genome shotgun (WGS) entry which is preliminary data.</text>
</comment>
<feature type="transmembrane region" description="Helical" evidence="8">
    <location>
        <begin position="276"/>
        <end position="295"/>
    </location>
</feature>
<accession>F7NFT7</accession>
<dbReference type="NCBIfam" id="TIGR00771">
    <property type="entry name" value="DcuC"/>
    <property type="match status" value="1"/>
</dbReference>
<dbReference type="NCBIfam" id="NF037994">
    <property type="entry name" value="DcuC_1"/>
    <property type="match status" value="1"/>
</dbReference>
<feature type="transmembrane region" description="Helical" evidence="8">
    <location>
        <begin position="414"/>
        <end position="434"/>
    </location>
</feature>
<feature type="transmembrane region" description="Helical" evidence="8">
    <location>
        <begin position="441"/>
        <end position="458"/>
    </location>
</feature>
<evidence type="ECO:0000256" key="8">
    <source>
        <dbReference type="SAM" id="Phobius"/>
    </source>
</evidence>